<evidence type="ECO:0000256" key="3">
    <source>
        <dbReference type="ARBA" id="ARBA00022597"/>
    </source>
</evidence>
<evidence type="ECO:0000259" key="8">
    <source>
        <dbReference type="PROSITE" id="PS51100"/>
    </source>
</evidence>
<dbReference type="GO" id="GO:0009401">
    <property type="term" value="P:phosphoenolpyruvate-dependent sugar phosphotransferase system"/>
    <property type="evidence" value="ECO:0007669"/>
    <property type="project" value="UniProtKB-KW"/>
</dbReference>
<dbReference type="CDD" id="cd05564">
    <property type="entry name" value="PTS_IIB_chitobiose_lichenan"/>
    <property type="match status" value="1"/>
</dbReference>
<gene>
    <name evidence="9" type="ORF">COLSTE_01893</name>
</gene>
<keyword evidence="1" id="KW-0813">Transport</keyword>
<keyword evidence="5" id="KW-0598">Phosphotransferase system</keyword>
<dbReference type="InterPro" id="IPR051819">
    <property type="entry name" value="PTS_sugar-specific_EIIB"/>
</dbReference>
<evidence type="ECO:0000256" key="7">
    <source>
        <dbReference type="PROSITE-ProRule" id="PRU00423"/>
    </source>
</evidence>
<dbReference type="Proteomes" id="UP000003560">
    <property type="component" value="Unassembled WGS sequence"/>
</dbReference>
<dbReference type="GO" id="GO:0008982">
    <property type="term" value="F:protein-N(PI)-phosphohistidine-sugar phosphotransferase activity"/>
    <property type="evidence" value="ECO:0007669"/>
    <property type="project" value="InterPro"/>
</dbReference>
<evidence type="ECO:0000256" key="5">
    <source>
        <dbReference type="ARBA" id="ARBA00022683"/>
    </source>
</evidence>
<evidence type="ECO:0000256" key="1">
    <source>
        <dbReference type="ARBA" id="ARBA00022448"/>
    </source>
</evidence>
<dbReference type="OrthoDB" id="9808134at2"/>
<keyword evidence="10" id="KW-1185">Reference proteome</keyword>
<dbReference type="AlphaFoldDB" id="B6GCR9"/>
<dbReference type="InterPro" id="IPR013012">
    <property type="entry name" value="PTS_EIIB_3"/>
</dbReference>
<comment type="caution">
    <text evidence="9">The sequence shown here is derived from an EMBL/GenBank/DDBJ whole genome shotgun (WGS) entry which is preliminary data.</text>
</comment>
<dbReference type="RefSeq" id="WP_006721526.1">
    <property type="nucleotide sequence ID" value="NZ_CP085935.1"/>
</dbReference>
<keyword evidence="6" id="KW-0418">Kinase</keyword>
<name>B6GCR9_9ACTN</name>
<keyword evidence="2" id="KW-0597">Phosphoprotein</keyword>
<proteinExistence type="predicted"/>
<feature type="modified residue" description="Phosphocysteine; by EIIA" evidence="7">
    <location>
        <position position="8"/>
    </location>
</feature>
<accession>B6GCR9</accession>
<dbReference type="SUPFAM" id="SSF52794">
    <property type="entry name" value="PTS system IIB component-like"/>
    <property type="match status" value="1"/>
</dbReference>
<dbReference type="InterPro" id="IPR036095">
    <property type="entry name" value="PTS_EIIB-like_sf"/>
</dbReference>
<evidence type="ECO:0000256" key="6">
    <source>
        <dbReference type="ARBA" id="ARBA00022777"/>
    </source>
</evidence>
<dbReference type="GeneID" id="98003557"/>
<dbReference type="PANTHER" id="PTHR34581">
    <property type="entry name" value="PTS SYSTEM N,N'-DIACETYLCHITOBIOSE-SPECIFIC EIIB COMPONENT"/>
    <property type="match status" value="1"/>
</dbReference>
<dbReference type="Pfam" id="PF02302">
    <property type="entry name" value="PTS_IIB"/>
    <property type="match status" value="1"/>
</dbReference>
<dbReference type="HOGENOM" id="CLU_147323_2_1_11"/>
<dbReference type="EMBL" id="ABXJ01000110">
    <property type="protein sequence ID" value="EEA89909.1"/>
    <property type="molecule type" value="Genomic_DNA"/>
</dbReference>
<sequence length="100" mass="10781">MRNIKLFCAAGMSTSMLVERMKAAAADQGYEVEIAAYAVSESSKLGGDADFILLGPQVRFEVDRIKALFPDKPVEAIDAVMYGTMNGVGVINHVREVLGD</sequence>
<dbReference type="GO" id="GO:0016301">
    <property type="term" value="F:kinase activity"/>
    <property type="evidence" value="ECO:0007669"/>
    <property type="project" value="UniProtKB-KW"/>
</dbReference>
<keyword evidence="4" id="KW-0808">Transferase</keyword>
<reference evidence="9 10" key="2">
    <citation type="submission" date="2008-10" db="EMBL/GenBank/DDBJ databases">
        <authorList>
            <person name="Fulton L."/>
            <person name="Clifton S."/>
            <person name="Fulton B."/>
            <person name="Xu J."/>
            <person name="Minx P."/>
            <person name="Pepin K.H."/>
            <person name="Johnson M."/>
            <person name="Thiruvilangam P."/>
            <person name="Bhonagiri V."/>
            <person name="Nash W.E."/>
            <person name="Mardis E.R."/>
            <person name="Wilson R.K."/>
        </authorList>
    </citation>
    <scope>NUCLEOTIDE SEQUENCE [LARGE SCALE GENOMIC DNA]</scope>
    <source>
        <strain evidence="9 10">DSM 13279</strain>
    </source>
</reference>
<dbReference type="PANTHER" id="PTHR34581:SF2">
    <property type="entry name" value="PTS SYSTEM N,N'-DIACETYLCHITOBIOSE-SPECIFIC EIIB COMPONENT"/>
    <property type="match status" value="1"/>
</dbReference>
<dbReference type="PROSITE" id="PS51100">
    <property type="entry name" value="PTS_EIIB_TYPE_3"/>
    <property type="match status" value="1"/>
</dbReference>
<dbReference type="Gene3D" id="3.40.50.2300">
    <property type="match status" value="1"/>
</dbReference>
<evidence type="ECO:0000313" key="9">
    <source>
        <dbReference type="EMBL" id="EEA89909.1"/>
    </source>
</evidence>
<protein>
    <submittedName>
        <fullName evidence="9">PTS system, Lactose/Cellobiose specific IIB subunit</fullName>
    </submittedName>
</protein>
<organism evidence="9 10">
    <name type="scientific">Collinsella stercoris DSM 13279</name>
    <dbReference type="NCBI Taxonomy" id="445975"/>
    <lineage>
        <taxon>Bacteria</taxon>
        <taxon>Bacillati</taxon>
        <taxon>Actinomycetota</taxon>
        <taxon>Coriobacteriia</taxon>
        <taxon>Coriobacteriales</taxon>
        <taxon>Coriobacteriaceae</taxon>
        <taxon>Collinsella</taxon>
    </lineage>
</organism>
<evidence type="ECO:0000256" key="2">
    <source>
        <dbReference type="ARBA" id="ARBA00022553"/>
    </source>
</evidence>
<keyword evidence="3" id="KW-0762">Sugar transport</keyword>
<reference evidence="9 10" key="1">
    <citation type="submission" date="2008-10" db="EMBL/GenBank/DDBJ databases">
        <title>Draft genome sequence of Collinsella stercoris (DSM 13279).</title>
        <authorList>
            <person name="Sudarsanam P."/>
            <person name="Ley R."/>
            <person name="Guruge J."/>
            <person name="Turnbaugh P.J."/>
            <person name="Mahowald M."/>
            <person name="Liep D."/>
            <person name="Gordon J."/>
        </authorList>
    </citation>
    <scope>NUCLEOTIDE SEQUENCE [LARGE SCALE GENOMIC DNA]</scope>
    <source>
        <strain evidence="9 10">DSM 13279</strain>
    </source>
</reference>
<dbReference type="eggNOG" id="COG1440">
    <property type="taxonomic scope" value="Bacteria"/>
</dbReference>
<evidence type="ECO:0000313" key="10">
    <source>
        <dbReference type="Proteomes" id="UP000003560"/>
    </source>
</evidence>
<dbReference type="STRING" id="445975.COLSTE_01893"/>
<feature type="domain" description="PTS EIIB type-3" evidence="8">
    <location>
        <begin position="1"/>
        <end position="100"/>
    </location>
</feature>
<evidence type="ECO:0000256" key="4">
    <source>
        <dbReference type="ARBA" id="ARBA00022679"/>
    </source>
</evidence>
<dbReference type="InterPro" id="IPR003501">
    <property type="entry name" value="PTS_EIIB_2/3"/>
</dbReference>